<dbReference type="Proteomes" id="UP000015102">
    <property type="component" value="Unassembled WGS sequence"/>
</dbReference>
<organism evidence="1 2">
    <name type="scientific">Megaselia scalaris</name>
    <name type="common">Humpbacked fly</name>
    <name type="synonym">Phora scalaris</name>
    <dbReference type="NCBI Taxonomy" id="36166"/>
    <lineage>
        <taxon>Eukaryota</taxon>
        <taxon>Metazoa</taxon>
        <taxon>Ecdysozoa</taxon>
        <taxon>Arthropoda</taxon>
        <taxon>Hexapoda</taxon>
        <taxon>Insecta</taxon>
        <taxon>Pterygota</taxon>
        <taxon>Neoptera</taxon>
        <taxon>Endopterygota</taxon>
        <taxon>Diptera</taxon>
        <taxon>Brachycera</taxon>
        <taxon>Muscomorpha</taxon>
        <taxon>Platypezoidea</taxon>
        <taxon>Phoridae</taxon>
        <taxon>Megaseliini</taxon>
        <taxon>Megaselia</taxon>
    </lineage>
</organism>
<dbReference type="EMBL" id="CAQQ02191932">
    <property type="status" value="NOT_ANNOTATED_CDS"/>
    <property type="molecule type" value="Genomic_DNA"/>
</dbReference>
<evidence type="ECO:0000313" key="2">
    <source>
        <dbReference type="Proteomes" id="UP000015102"/>
    </source>
</evidence>
<evidence type="ECO:0000313" key="1">
    <source>
        <dbReference type="EnsemblMetazoa" id="MESCA007596-PA"/>
    </source>
</evidence>
<dbReference type="InterPro" id="IPR032675">
    <property type="entry name" value="LRR_dom_sf"/>
</dbReference>
<dbReference type="AlphaFoldDB" id="T1GV18"/>
<reference evidence="2" key="1">
    <citation type="submission" date="2013-02" db="EMBL/GenBank/DDBJ databases">
        <authorList>
            <person name="Hughes D."/>
        </authorList>
    </citation>
    <scope>NUCLEOTIDE SEQUENCE</scope>
    <source>
        <strain>Durham</strain>
        <strain evidence="2">NC isolate 2 -- Noor lab</strain>
    </source>
</reference>
<reference evidence="1" key="2">
    <citation type="submission" date="2015-06" db="UniProtKB">
        <authorList>
            <consortium name="EnsemblMetazoa"/>
        </authorList>
    </citation>
    <scope>IDENTIFICATION</scope>
</reference>
<dbReference type="HOGENOM" id="CLU_1130192_0_0_1"/>
<dbReference type="EMBL" id="CAQQ02191931">
    <property type="status" value="NOT_ANNOTATED_CDS"/>
    <property type="molecule type" value="Genomic_DNA"/>
</dbReference>
<protein>
    <submittedName>
        <fullName evidence="1">Uncharacterized protein</fullName>
    </submittedName>
</protein>
<accession>T1GV18</accession>
<proteinExistence type="predicted"/>
<dbReference type="Gene3D" id="3.80.10.10">
    <property type="entry name" value="Ribonuclease Inhibitor"/>
    <property type="match status" value="1"/>
</dbReference>
<keyword evidence="2" id="KW-1185">Reference proteome</keyword>
<dbReference type="EnsemblMetazoa" id="MESCA007596-RA">
    <property type="protein sequence ID" value="MESCA007596-PA"/>
    <property type="gene ID" value="MESCA007596"/>
</dbReference>
<name>T1GV18_MEGSC</name>
<sequence>MCKKTPKLKSIEIYDCKLNDKLINFLKVAGNLESLNIVRCSRFNNDVFNEIPKYCKSLKTLKIGTTYSGWNLQKVAEIENLENLTIQHTDVYLKEEIIKDLSVKKADQMKEFHLILSKFQKSNETDLNNVLKFKNLENLTLQGFKDMKNDHSLRGISLAYNTELTQAGILKFIEACPLLTQIDLTHCILGTDFSEELFNNFLFECHDIDGSKNSSAVYIKHRHTFSSGPRGLRLEMRFIFEMMGFP</sequence>
<dbReference type="SUPFAM" id="SSF52047">
    <property type="entry name" value="RNI-like"/>
    <property type="match status" value="1"/>
</dbReference>